<dbReference type="EMBL" id="EF593140">
    <property type="protein sequence ID" value="ABV45197.1"/>
    <property type="molecule type" value="Viral_cRNA"/>
</dbReference>
<protein>
    <submittedName>
        <fullName evidence="1">Truncated glycoprotein</fullName>
    </submittedName>
</protein>
<sequence>MSIISYIAFLLLIDSNLGIPIFVPSGRNISWQPVIQSFDYQCPIHGNLPNTMGLSTTKLTIKSPSVFSTDKVSGWICLMQLNGKQLVTIDGMDPNTSLTVFIRSALL</sequence>
<organism evidence="1">
    <name type="scientific">Spring viremia of carp virus</name>
    <name type="common">Rhabdovirus carpia</name>
    <dbReference type="NCBI Taxonomy" id="696863"/>
    <lineage>
        <taxon>Viruses</taxon>
        <taxon>Riboviria</taxon>
        <taxon>Orthornavirae</taxon>
        <taxon>Negarnaviricota</taxon>
        <taxon>Haploviricotina</taxon>
        <taxon>Monjiviricetes</taxon>
        <taxon>Mononegavirales</taxon>
        <taxon>Rhabdoviridae</taxon>
        <taxon>Alpharhabdovirinae</taxon>
        <taxon>Sprivivirus</taxon>
    </lineage>
</organism>
<proteinExistence type="predicted"/>
<dbReference type="SUPFAM" id="SSF161008">
    <property type="entry name" value="Viral glycoprotein ectodomain-like"/>
    <property type="match status" value="1"/>
</dbReference>
<name>G8XP26_SVCV</name>
<accession>G8XP26</accession>
<evidence type="ECO:0000313" key="1">
    <source>
        <dbReference type="EMBL" id="ABV45197.1"/>
    </source>
</evidence>
<reference evidence="1" key="1">
    <citation type="submission" date="2007-04" db="EMBL/GenBank/DDBJ databases">
        <title>The genetic diversity and phylogenetic analysis of 18 isolates of spring viremia of carp.</title>
        <authorList>
            <person name="Winona L.J."/>
            <person name="Oshima K.H."/>
        </authorList>
    </citation>
    <scope>NUCLEOTIDE SEQUENCE</scope>
    <source>
        <strain evidence="1">S3-15</strain>
    </source>
</reference>
<organismHost>
    <name type="scientific">Cyprinus carpio</name>
    <name type="common">Common carp</name>
    <dbReference type="NCBI Taxonomy" id="7962"/>
</organismHost>